<dbReference type="SUPFAM" id="SSF53720">
    <property type="entry name" value="ALDH-like"/>
    <property type="match status" value="1"/>
</dbReference>
<dbReference type="AlphaFoldDB" id="A0A8D5FZG6"/>
<name>A0A8D5FZG6_9PROT</name>
<protein>
    <recommendedName>
        <fullName evidence="1">methylmalonate-semialdehyde dehydrogenase (CoA acylating)</fullName>
        <ecNumber evidence="1">1.2.1.27</ecNumber>
    </recommendedName>
</protein>
<evidence type="ECO:0000313" key="5">
    <source>
        <dbReference type="EMBL" id="BCM24992.1"/>
    </source>
</evidence>
<dbReference type="Gene3D" id="3.40.309.10">
    <property type="entry name" value="Aldehyde Dehydrogenase, Chain A, domain 2"/>
    <property type="match status" value="1"/>
</dbReference>
<dbReference type="GO" id="GO:0004491">
    <property type="term" value="F:methylmalonate-semialdehyde dehydrogenase (acylating, NAD) activity"/>
    <property type="evidence" value="ECO:0007669"/>
    <property type="project" value="UniProtKB-EC"/>
</dbReference>
<dbReference type="RefSeq" id="WP_221765464.1">
    <property type="nucleotide sequence ID" value="NZ_AP024110.1"/>
</dbReference>
<dbReference type="FunFam" id="3.40.309.10:FF:000002">
    <property type="entry name" value="Methylmalonate-semialdehyde dehydrogenase (Acylating)"/>
    <property type="match status" value="1"/>
</dbReference>
<dbReference type="GO" id="GO:0006574">
    <property type="term" value="P:L-valine catabolic process"/>
    <property type="evidence" value="ECO:0007669"/>
    <property type="project" value="TreeGrafter"/>
</dbReference>
<dbReference type="GO" id="GO:0006210">
    <property type="term" value="P:thymine catabolic process"/>
    <property type="evidence" value="ECO:0007669"/>
    <property type="project" value="TreeGrafter"/>
</dbReference>
<sequence length="500" mass="53915">MSAKTIGHYINGQHVAGTSSRFGDVYNPATGEVQAQLSYATAVEVDHAISAAQAAFPAWSSTPALKRARILFKFKALLDEHANELAKTISLEHGKTISDARGEVTRGIEVVEFACGMPHLLKGDYNEQVGTGIDTYSMHQPLGVVTGITPFNFPVMVPLWMIPMALATGNTFVLKPSEKTPSASLMLADLLAEADLPAGVFNLVNGDKEAVDVLLTDKRIQAISFVGSTPIAEYIYSTGTKNGKRVQALGGAKNHLVVMPDADIDQVADALIGAGYGSAGERCMAISVAVTVGNTADALIAKLQEKVKDITIDQGLNEKADMGPLVTPQHYAKVKEYVDLGITEGAKLVIDGRGYSHAGHEQGFFLAPCLFDNVTKDMRIYKEEIFGPVLSIVRAETFEEALQLVNDHEFGNGVAIFTRDGELAREFTHRVQAGMVGVNVAIPVPIAFHSFGGWKRSLFGDHHIYGTEGIRFYTRLKTTTSRWPASNKGTGAEFVMPTMK</sequence>
<dbReference type="KEGG" id="mpau:ZMTM_12510"/>
<reference evidence="5" key="1">
    <citation type="journal article" date="2021" name="Arch. Microbiol.">
        <title>Methyloradius palustris gen. nov., sp. nov., a methanol-oxidizing bacterium isolated from snow.</title>
        <authorList>
            <person name="Miyadera T."/>
            <person name="Kojima H."/>
            <person name="Fukui M."/>
        </authorList>
    </citation>
    <scope>NUCLEOTIDE SEQUENCE</scope>
    <source>
        <strain evidence="5">Zm11</strain>
    </source>
</reference>
<proteinExistence type="predicted"/>
<dbReference type="Proteomes" id="UP000826722">
    <property type="component" value="Chromosome"/>
</dbReference>
<evidence type="ECO:0000256" key="2">
    <source>
        <dbReference type="ARBA" id="ARBA00023002"/>
    </source>
</evidence>
<dbReference type="InterPro" id="IPR016163">
    <property type="entry name" value="Ald_DH_C"/>
</dbReference>
<dbReference type="PANTHER" id="PTHR43866:SF4">
    <property type="entry name" value="MALONATE-SEMIALDEHYDE DEHYDROGENASE"/>
    <property type="match status" value="1"/>
</dbReference>
<evidence type="ECO:0000259" key="4">
    <source>
        <dbReference type="Pfam" id="PF00171"/>
    </source>
</evidence>
<evidence type="ECO:0000256" key="1">
    <source>
        <dbReference type="ARBA" id="ARBA00013048"/>
    </source>
</evidence>
<dbReference type="Gene3D" id="3.40.605.10">
    <property type="entry name" value="Aldehyde Dehydrogenase, Chain A, domain 1"/>
    <property type="match status" value="1"/>
</dbReference>
<dbReference type="InterPro" id="IPR015590">
    <property type="entry name" value="Aldehyde_DH_dom"/>
</dbReference>
<dbReference type="InterPro" id="IPR016160">
    <property type="entry name" value="Ald_DH_CS_CYS"/>
</dbReference>
<keyword evidence="6" id="KW-1185">Reference proteome</keyword>
<dbReference type="PANTHER" id="PTHR43866">
    <property type="entry name" value="MALONATE-SEMIALDEHYDE DEHYDROGENASE"/>
    <property type="match status" value="1"/>
</dbReference>
<dbReference type="PROSITE" id="PS00070">
    <property type="entry name" value="ALDEHYDE_DEHYDR_CYS"/>
    <property type="match status" value="1"/>
</dbReference>
<accession>A0A8D5FZG6</accession>
<dbReference type="InterPro" id="IPR016161">
    <property type="entry name" value="Ald_DH/histidinol_DH"/>
</dbReference>
<gene>
    <name evidence="5" type="primary">mmsA</name>
    <name evidence="5" type="ORF">ZMTM_12510</name>
</gene>
<dbReference type="InterPro" id="IPR016162">
    <property type="entry name" value="Ald_DH_N"/>
</dbReference>
<organism evidence="5 6">
    <name type="scientific">Methyloradius palustris</name>
    <dbReference type="NCBI Taxonomy" id="2778876"/>
    <lineage>
        <taxon>Bacteria</taxon>
        <taxon>Pseudomonadati</taxon>
        <taxon>Pseudomonadota</taxon>
        <taxon>Betaproteobacteria</taxon>
        <taxon>Nitrosomonadales</taxon>
        <taxon>Methylophilaceae</taxon>
        <taxon>Methyloradius</taxon>
    </lineage>
</organism>
<keyword evidence="2" id="KW-0560">Oxidoreductase</keyword>
<dbReference type="Pfam" id="PF00171">
    <property type="entry name" value="Aldedh"/>
    <property type="match status" value="1"/>
</dbReference>
<dbReference type="CDD" id="cd07085">
    <property type="entry name" value="ALDH_F6_MMSDH"/>
    <property type="match status" value="1"/>
</dbReference>
<evidence type="ECO:0000256" key="3">
    <source>
        <dbReference type="ARBA" id="ARBA00023027"/>
    </source>
</evidence>
<dbReference type="EMBL" id="AP024110">
    <property type="protein sequence ID" value="BCM24992.1"/>
    <property type="molecule type" value="Genomic_DNA"/>
</dbReference>
<evidence type="ECO:0000313" key="6">
    <source>
        <dbReference type="Proteomes" id="UP000826722"/>
    </source>
</evidence>
<keyword evidence="3" id="KW-0520">NAD</keyword>
<dbReference type="InterPro" id="IPR010061">
    <property type="entry name" value="MeMal-semiAld_DH"/>
</dbReference>
<feature type="domain" description="Aldehyde dehydrogenase" evidence="4">
    <location>
        <begin position="18"/>
        <end position="478"/>
    </location>
</feature>
<dbReference type="FunFam" id="3.40.605.10:FF:000003">
    <property type="entry name" value="Methylmalonate-semialdehyde dehydrogenase [acylating]"/>
    <property type="match status" value="1"/>
</dbReference>
<dbReference type="EC" id="1.2.1.27" evidence="1"/>
<dbReference type="NCBIfam" id="TIGR01722">
    <property type="entry name" value="MMSDH"/>
    <property type="match status" value="1"/>
</dbReference>